<feature type="chain" id="PRO_5015971737" evidence="1">
    <location>
        <begin position="19"/>
        <end position="186"/>
    </location>
</feature>
<protein>
    <submittedName>
        <fullName evidence="2">Uncharacterized protein</fullName>
    </submittedName>
</protein>
<dbReference type="EMBL" id="KZ806681">
    <property type="protein sequence ID" value="PVH90124.1"/>
    <property type="molecule type" value="Genomic_DNA"/>
</dbReference>
<sequence length="186" mass="20274">MQAITVLLLEIFYNGAQATPTSSQLLQSVRKLIIWLRSMQHNDAVAKEACRVVADFIKSAPHVPGGIVDLFDDEVGHFVGHTFQAPEHPYSVANQVHADWQQPAHGSSANTVIDAQAQSFGAQQQFIADDFCLDPSFYSGPLRGSAVYGSLFVTSFDQLETVAEHGVANIPGRDDFFFSFGNLDTA</sequence>
<dbReference type="AlphaFoldDB" id="A0A2V1CXB0"/>
<evidence type="ECO:0000313" key="3">
    <source>
        <dbReference type="Proteomes" id="UP000244855"/>
    </source>
</evidence>
<accession>A0A2V1CXB0</accession>
<dbReference type="Proteomes" id="UP000244855">
    <property type="component" value="Unassembled WGS sequence"/>
</dbReference>
<organism evidence="2 3">
    <name type="scientific">Periconia macrospinosa</name>
    <dbReference type="NCBI Taxonomy" id="97972"/>
    <lineage>
        <taxon>Eukaryota</taxon>
        <taxon>Fungi</taxon>
        <taxon>Dikarya</taxon>
        <taxon>Ascomycota</taxon>
        <taxon>Pezizomycotina</taxon>
        <taxon>Dothideomycetes</taxon>
        <taxon>Pleosporomycetidae</taxon>
        <taxon>Pleosporales</taxon>
        <taxon>Massarineae</taxon>
        <taxon>Periconiaceae</taxon>
        <taxon>Periconia</taxon>
    </lineage>
</organism>
<gene>
    <name evidence="2" type="ORF">DM02DRAFT_621151</name>
</gene>
<dbReference type="OrthoDB" id="10402041at2759"/>
<evidence type="ECO:0000256" key="1">
    <source>
        <dbReference type="SAM" id="SignalP"/>
    </source>
</evidence>
<evidence type="ECO:0000313" key="2">
    <source>
        <dbReference type="EMBL" id="PVH90124.1"/>
    </source>
</evidence>
<reference evidence="2 3" key="1">
    <citation type="journal article" date="2018" name="Sci. Rep.">
        <title>Comparative genomics provides insights into the lifestyle and reveals functional heterogeneity of dark septate endophytic fungi.</title>
        <authorList>
            <person name="Knapp D.G."/>
            <person name="Nemeth J.B."/>
            <person name="Barry K."/>
            <person name="Hainaut M."/>
            <person name="Henrissat B."/>
            <person name="Johnson J."/>
            <person name="Kuo A."/>
            <person name="Lim J.H.P."/>
            <person name="Lipzen A."/>
            <person name="Nolan M."/>
            <person name="Ohm R.A."/>
            <person name="Tamas L."/>
            <person name="Grigoriev I.V."/>
            <person name="Spatafora J.W."/>
            <person name="Nagy L.G."/>
            <person name="Kovacs G.M."/>
        </authorList>
    </citation>
    <scope>NUCLEOTIDE SEQUENCE [LARGE SCALE GENOMIC DNA]</scope>
    <source>
        <strain evidence="2 3">DSE2036</strain>
    </source>
</reference>
<proteinExistence type="predicted"/>
<keyword evidence="3" id="KW-1185">Reference proteome</keyword>
<keyword evidence="1" id="KW-0732">Signal</keyword>
<feature type="signal peptide" evidence="1">
    <location>
        <begin position="1"/>
        <end position="18"/>
    </location>
</feature>
<name>A0A2V1CXB0_9PLEO</name>